<dbReference type="InParanoid" id="A0A1X7SG95"/>
<dbReference type="AlphaFoldDB" id="A0A1X7SG95"/>
<proteinExistence type="predicted"/>
<reference evidence="1" key="1">
    <citation type="submission" date="2017-05" db="UniProtKB">
        <authorList>
            <consortium name="EnsemblMetazoa"/>
        </authorList>
    </citation>
    <scope>IDENTIFICATION</scope>
</reference>
<protein>
    <submittedName>
        <fullName evidence="1">Uncharacterized protein</fullName>
    </submittedName>
</protein>
<dbReference type="PANTHER" id="PTHR47708">
    <property type="match status" value="1"/>
</dbReference>
<dbReference type="PANTHER" id="PTHR47708:SF2">
    <property type="entry name" value="SI:CH73-132F6.5"/>
    <property type="match status" value="1"/>
</dbReference>
<dbReference type="EnsemblMetazoa" id="Aqu2.1.01107_001">
    <property type="protein sequence ID" value="Aqu2.1.01107_001"/>
    <property type="gene ID" value="Aqu2.1.01107"/>
</dbReference>
<dbReference type="STRING" id="400682.A0A1X7SG95"/>
<organism evidence="1">
    <name type="scientific">Amphimedon queenslandica</name>
    <name type="common">Sponge</name>
    <dbReference type="NCBI Taxonomy" id="400682"/>
    <lineage>
        <taxon>Eukaryota</taxon>
        <taxon>Metazoa</taxon>
        <taxon>Porifera</taxon>
        <taxon>Demospongiae</taxon>
        <taxon>Heteroscleromorpha</taxon>
        <taxon>Haplosclerida</taxon>
        <taxon>Niphatidae</taxon>
        <taxon>Amphimedon</taxon>
    </lineage>
</organism>
<name>A0A1X7SG95_AMPQE</name>
<accession>A0A1X7SG95</accession>
<dbReference type="OrthoDB" id="10265871at2759"/>
<evidence type="ECO:0000313" key="1">
    <source>
        <dbReference type="EnsemblMetazoa" id="Aqu2.1.01107_001"/>
    </source>
</evidence>
<sequence>CSRLLKERGYKDYTKTHVHIMGGGKSLSEAVSWFGVEHPVREAVEIFSTEIAPAGTGMAPGLTAIVGGRPKV</sequence>